<evidence type="ECO:0000313" key="2">
    <source>
        <dbReference type="Proteomes" id="UP000271603"/>
    </source>
</evidence>
<evidence type="ECO:0000313" key="1">
    <source>
        <dbReference type="EMBL" id="VEA70765.1"/>
    </source>
</evidence>
<dbReference type="Proteomes" id="UP000271603">
    <property type="component" value="Chromosome"/>
</dbReference>
<name>A0A3S4GJC1_SERRU</name>
<evidence type="ECO:0008006" key="3">
    <source>
        <dbReference type="Google" id="ProtNLM"/>
    </source>
</evidence>
<dbReference type="AlphaFoldDB" id="A0A3S4GJC1"/>
<sequence length="172" mass="19583">MIQLLQSHTITYYGVRPPYPARRKKHAMIIENLECFLDFRAVYQFAVQHCGVEYPEEDIEFIWAAGNGISNRLIIPYLQLFSGSVLCILDVDPGGITIYANLLSGGLAAQKTHYLTPDDLGERLHRSRRKISTEDLDALSRLHGLSPQVDKIISVLRHYRTTVEQESYRAHG</sequence>
<dbReference type="EMBL" id="LR134155">
    <property type="protein sequence ID" value="VEA70765.1"/>
    <property type="molecule type" value="Genomic_DNA"/>
</dbReference>
<reference evidence="1 2" key="1">
    <citation type="submission" date="2018-12" db="EMBL/GenBank/DDBJ databases">
        <authorList>
            <consortium name="Pathogen Informatics"/>
        </authorList>
    </citation>
    <scope>NUCLEOTIDE SEQUENCE [LARGE SCALE GENOMIC DNA]</scope>
    <source>
        <strain evidence="1 2">NCTC9419</strain>
    </source>
</reference>
<proteinExistence type="predicted"/>
<protein>
    <recommendedName>
        <fullName evidence="3">Wadjet protein JetD C-terminal domain-containing protein</fullName>
    </recommendedName>
</protein>
<gene>
    <name evidence="1" type="ORF">NCTC9419_02273</name>
</gene>
<organism evidence="1 2">
    <name type="scientific">Serratia rubidaea</name>
    <name type="common">Serratia marinorubra</name>
    <dbReference type="NCBI Taxonomy" id="61652"/>
    <lineage>
        <taxon>Bacteria</taxon>
        <taxon>Pseudomonadati</taxon>
        <taxon>Pseudomonadota</taxon>
        <taxon>Gammaproteobacteria</taxon>
        <taxon>Enterobacterales</taxon>
        <taxon>Yersiniaceae</taxon>
        <taxon>Serratia</taxon>
    </lineage>
</organism>
<accession>A0A3S4GJC1</accession>